<keyword evidence="2 3" id="KW-0040">ANK repeat</keyword>
<evidence type="ECO:0000256" key="2">
    <source>
        <dbReference type="ARBA" id="ARBA00023043"/>
    </source>
</evidence>
<dbReference type="RefSeq" id="WP_345453272.1">
    <property type="nucleotide sequence ID" value="NZ_BAABKG010000001.1"/>
</dbReference>
<keyword evidence="1" id="KW-0677">Repeat</keyword>
<dbReference type="InterPro" id="IPR002110">
    <property type="entry name" value="Ankyrin_rpt"/>
</dbReference>
<gene>
    <name evidence="4" type="ORF">GCM10023340_01290</name>
</gene>
<dbReference type="SMART" id="SM00248">
    <property type="entry name" value="ANK"/>
    <property type="match status" value="4"/>
</dbReference>
<accession>A0ABP9P5K8</accession>
<evidence type="ECO:0000313" key="5">
    <source>
        <dbReference type="Proteomes" id="UP001500221"/>
    </source>
</evidence>
<dbReference type="PROSITE" id="PS50297">
    <property type="entry name" value="ANK_REP_REGION"/>
    <property type="match status" value="1"/>
</dbReference>
<sequence>MSTLDPEDPTARVLIRALRTGDVEALTALLTDHPDLATVRIGPERTLLHVATDWPGHLPRVAETIAALVAAGADVGARFVGAHTETPLHWAASSDDVAAVDALLDAGADIDADGAVIAGGTPLQDARAFRCWRAAERLVERGARVDVFDAAALGLTDRVAAALADDSAAHEVDLLFWSACHGGWLETARLLLEHGAHLDVVPPWEAKTPLDAAATADAPELVTWLRERGARLHGELPGGCLPP</sequence>
<dbReference type="Pfam" id="PF12796">
    <property type="entry name" value="Ank_2"/>
    <property type="match status" value="1"/>
</dbReference>
<dbReference type="InterPro" id="IPR036770">
    <property type="entry name" value="Ankyrin_rpt-contain_sf"/>
</dbReference>
<dbReference type="InterPro" id="IPR050745">
    <property type="entry name" value="Multifunctional_regulatory"/>
</dbReference>
<reference evidence="5" key="1">
    <citation type="journal article" date="2019" name="Int. J. Syst. Evol. Microbiol.">
        <title>The Global Catalogue of Microorganisms (GCM) 10K type strain sequencing project: providing services to taxonomists for standard genome sequencing and annotation.</title>
        <authorList>
            <consortium name="The Broad Institute Genomics Platform"/>
            <consortium name="The Broad Institute Genome Sequencing Center for Infectious Disease"/>
            <person name="Wu L."/>
            <person name="Ma J."/>
        </authorList>
    </citation>
    <scope>NUCLEOTIDE SEQUENCE [LARGE SCALE GENOMIC DNA]</scope>
    <source>
        <strain evidence="5">JCM 18459</strain>
    </source>
</reference>
<name>A0ABP9P5K8_9ACTN</name>
<evidence type="ECO:0000256" key="3">
    <source>
        <dbReference type="PROSITE-ProRule" id="PRU00023"/>
    </source>
</evidence>
<protein>
    <recommendedName>
        <fullName evidence="6">Ankyrin repeat domain-containing protein</fullName>
    </recommendedName>
</protein>
<organism evidence="4 5">
    <name type="scientific">Nocardioides marinquilinus</name>
    <dbReference type="NCBI Taxonomy" id="1210400"/>
    <lineage>
        <taxon>Bacteria</taxon>
        <taxon>Bacillati</taxon>
        <taxon>Actinomycetota</taxon>
        <taxon>Actinomycetes</taxon>
        <taxon>Propionibacteriales</taxon>
        <taxon>Nocardioidaceae</taxon>
        <taxon>Nocardioides</taxon>
    </lineage>
</organism>
<keyword evidence="5" id="KW-1185">Reference proteome</keyword>
<dbReference type="PROSITE" id="PS50088">
    <property type="entry name" value="ANK_REPEAT"/>
    <property type="match status" value="1"/>
</dbReference>
<evidence type="ECO:0000256" key="1">
    <source>
        <dbReference type="ARBA" id="ARBA00022737"/>
    </source>
</evidence>
<dbReference type="EMBL" id="BAABKG010000001">
    <property type="protein sequence ID" value="GAA5140714.1"/>
    <property type="molecule type" value="Genomic_DNA"/>
</dbReference>
<dbReference type="Pfam" id="PF13637">
    <property type="entry name" value="Ank_4"/>
    <property type="match status" value="1"/>
</dbReference>
<proteinExistence type="predicted"/>
<evidence type="ECO:0000313" key="4">
    <source>
        <dbReference type="EMBL" id="GAA5140714.1"/>
    </source>
</evidence>
<dbReference type="PANTHER" id="PTHR24189:SF50">
    <property type="entry name" value="ANKYRIN REPEAT AND SOCS BOX PROTEIN 2"/>
    <property type="match status" value="1"/>
</dbReference>
<evidence type="ECO:0008006" key="6">
    <source>
        <dbReference type="Google" id="ProtNLM"/>
    </source>
</evidence>
<dbReference type="PANTHER" id="PTHR24189">
    <property type="entry name" value="MYOTROPHIN"/>
    <property type="match status" value="1"/>
</dbReference>
<feature type="repeat" description="ANK" evidence="3">
    <location>
        <begin position="83"/>
        <end position="115"/>
    </location>
</feature>
<comment type="caution">
    <text evidence="4">The sequence shown here is derived from an EMBL/GenBank/DDBJ whole genome shotgun (WGS) entry which is preliminary data.</text>
</comment>
<dbReference type="Gene3D" id="1.25.40.20">
    <property type="entry name" value="Ankyrin repeat-containing domain"/>
    <property type="match status" value="2"/>
</dbReference>
<dbReference type="Proteomes" id="UP001500221">
    <property type="component" value="Unassembled WGS sequence"/>
</dbReference>
<dbReference type="SUPFAM" id="SSF48403">
    <property type="entry name" value="Ankyrin repeat"/>
    <property type="match status" value="1"/>
</dbReference>